<accession>A0ABS3I842</accession>
<dbReference type="InterPro" id="IPR002104">
    <property type="entry name" value="Integrase_catalytic"/>
</dbReference>
<name>A0ABS3I842_9MICO</name>
<evidence type="ECO:0000256" key="2">
    <source>
        <dbReference type="SAM" id="MobiDB-lite"/>
    </source>
</evidence>
<evidence type="ECO:0000313" key="4">
    <source>
        <dbReference type="EMBL" id="MBO0609128.1"/>
    </source>
</evidence>
<comment type="caution">
    <text evidence="4">The sequence shown here is derived from an EMBL/GenBank/DDBJ whole genome shotgun (WGS) entry which is preliminary data.</text>
</comment>
<dbReference type="InterPro" id="IPR013762">
    <property type="entry name" value="Integrase-like_cat_sf"/>
</dbReference>
<reference evidence="5" key="2">
    <citation type="submission" date="2023-07" db="EMBL/GenBank/DDBJ databases">
        <title>Myceligenerans salitolerans sp. nov., a halotolerant actinomycete isolated from a salt lake in Xinjiang, China.</title>
        <authorList>
            <person name="Guan T."/>
        </authorList>
    </citation>
    <scope>NUCLEOTIDE SEQUENCE [LARGE SCALE GENOMIC DNA]</scope>
    <source>
        <strain evidence="5">XHU 5031</strain>
    </source>
</reference>
<dbReference type="Gene3D" id="1.10.443.10">
    <property type="entry name" value="Intergrase catalytic core"/>
    <property type="match status" value="1"/>
</dbReference>
<dbReference type="InterPro" id="IPR011010">
    <property type="entry name" value="DNA_brk_join_enz"/>
</dbReference>
<dbReference type="SUPFAM" id="SSF56349">
    <property type="entry name" value="DNA breaking-rejoining enzymes"/>
    <property type="match status" value="1"/>
</dbReference>
<sequence length="203" mass="22142">MPVRPRSGGRPLLTEDIRAIVARIDTGAAFGARDRAVILLGFAGALRRSELAALTLADLEFKPGGVLVTVRRSKTNSGGEGQVVAVATGEQADTCRVGAVLLWLKVRGTDPGGLFTRASRRRRDRPPGRRQDDLPRGCQPRPVSRHRRETHLRPLVAGGPRHYRCAGRGFGRQDRRPDSAPQHLGSGAVLHPPHRRACQHHQP</sequence>
<feature type="region of interest" description="Disordered" evidence="2">
    <location>
        <begin position="113"/>
        <end position="203"/>
    </location>
</feature>
<organism evidence="4 5">
    <name type="scientific">Myceligenerans salitolerans</name>
    <dbReference type="NCBI Taxonomy" id="1230528"/>
    <lineage>
        <taxon>Bacteria</taxon>
        <taxon>Bacillati</taxon>
        <taxon>Actinomycetota</taxon>
        <taxon>Actinomycetes</taxon>
        <taxon>Micrococcales</taxon>
        <taxon>Promicromonosporaceae</taxon>
        <taxon>Myceligenerans</taxon>
    </lineage>
</organism>
<proteinExistence type="predicted"/>
<protein>
    <submittedName>
        <fullName evidence="4">Tyrosine-type recombinase/integrase</fullName>
    </submittedName>
</protein>
<reference evidence="4 5" key="1">
    <citation type="submission" date="2021-03" db="EMBL/GenBank/DDBJ databases">
        <authorList>
            <person name="Xin L."/>
        </authorList>
    </citation>
    <scope>NUCLEOTIDE SEQUENCE [LARGE SCALE GENOMIC DNA]</scope>
    <source>
        <strain evidence="4 5">XHU 5031</strain>
    </source>
</reference>
<dbReference type="Pfam" id="PF00589">
    <property type="entry name" value="Phage_integrase"/>
    <property type="match status" value="1"/>
</dbReference>
<evidence type="ECO:0000256" key="1">
    <source>
        <dbReference type="ARBA" id="ARBA00023172"/>
    </source>
</evidence>
<gene>
    <name evidence="4" type="ORF">J0911_08800</name>
</gene>
<keyword evidence="1" id="KW-0233">DNA recombination</keyword>
<evidence type="ECO:0000313" key="5">
    <source>
        <dbReference type="Proteomes" id="UP000664617"/>
    </source>
</evidence>
<feature type="compositionally biased region" description="Basic and acidic residues" evidence="2">
    <location>
        <begin position="125"/>
        <end position="135"/>
    </location>
</feature>
<feature type="domain" description="Tyr recombinase" evidence="3">
    <location>
        <begin position="13"/>
        <end position="76"/>
    </location>
</feature>
<dbReference type="Proteomes" id="UP000664617">
    <property type="component" value="Unassembled WGS sequence"/>
</dbReference>
<evidence type="ECO:0000259" key="3">
    <source>
        <dbReference type="Pfam" id="PF00589"/>
    </source>
</evidence>
<feature type="compositionally biased region" description="Basic residues" evidence="2">
    <location>
        <begin position="192"/>
        <end position="203"/>
    </location>
</feature>
<keyword evidence="5" id="KW-1185">Reference proteome</keyword>
<dbReference type="EMBL" id="JAFMPK010000034">
    <property type="protein sequence ID" value="MBO0609128.1"/>
    <property type="molecule type" value="Genomic_DNA"/>
</dbReference>